<evidence type="ECO:0000256" key="5">
    <source>
        <dbReference type="ARBA" id="ARBA00022759"/>
    </source>
</evidence>
<dbReference type="InterPro" id="IPR043502">
    <property type="entry name" value="DNA/RNA_pol_sf"/>
</dbReference>
<evidence type="ECO:0000256" key="3">
    <source>
        <dbReference type="ARBA" id="ARBA00022695"/>
    </source>
</evidence>
<dbReference type="EMBL" id="KN549237">
    <property type="protein sequence ID" value="KHJ99188.1"/>
    <property type="molecule type" value="Genomic_DNA"/>
</dbReference>
<dbReference type="InterPro" id="IPR041373">
    <property type="entry name" value="RT_RNaseH"/>
</dbReference>
<accession>A0A0B1TNU4</accession>
<evidence type="ECO:0000256" key="1">
    <source>
        <dbReference type="ARBA" id="ARBA00012493"/>
    </source>
</evidence>
<evidence type="ECO:0000256" key="4">
    <source>
        <dbReference type="ARBA" id="ARBA00022722"/>
    </source>
</evidence>
<dbReference type="PANTHER" id="PTHR37984:SF5">
    <property type="entry name" value="PROTEIN NYNRIN-LIKE"/>
    <property type="match status" value="1"/>
</dbReference>
<dbReference type="GO" id="GO:0004519">
    <property type="term" value="F:endonuclease activity"/>
    <property type="evidence" value="ECO:0007669"/>
    <property type="project" value="UniProtKB-KW"/>
</dbReference>
<feature type="region of interest" description="Disordered" evidence="8">
    <location>
        <begin position="268"/>
        <end position="309"/>
    </location>
</feature>
<dbReference type="OrthoDB" id="5832112at2759"/>
<proteinExistence type="predicted"/>
<dbReference type="Proteomes" id="UP000053660">
    <property type="component" value="Unassembled WGS sequence"/>
</dbReference>
<dbReference type="Pfam" id="PF17921">
    <property type="entry name" value="Integrase_H2C2"/>
    <property type="match status" value="1"/>
</dbReference>
<keyword evidence="4" id="KW-0540">Nuclease</keyword>
<dbReference type="FunFam" id="3.10.20.370:FF:000001">
    <property type="entry name" value="Retrovirus-related Pol polyprotein from transposon 17.6-like protein"/>
    <property type="match status" value="1"/>
</dbReference>
<keyword evidence="2" id="KW-0808">Transferase</keyword>
<dbReference type="GO" id="GO:0003676">
    <property type="term" value="F:nucleic acid binding"/>
    <property type="evidence" value="ECO:0007669"/>
    <property type="project" value="InterPro"/>
</dbReference>
<dbReference type="Gene3D" id="3.30.420.10">
    <property type="entry name" value="Ribonuclease H-like superfamily/Ribonuclease H"/>
    <property type="match status" value="1"/>
</dbReference>
<dbReference type="CDD" id="cd09274">
    <property type="entry name" value="RNase_HI_RT_Ty3"/>
    <property type="match status" value="1"/>
</dbReference>
<keyword evidence="12" id="KW-1185">Reference proteome</keyword>
<keyword evidence="6" id="KW-0378">Hydrolase</keyword>
<dbReference type="InterPro" id="IPR050951">
    <property type="entry name" value="Retrovirus_Pol_polyprotein"/>
</dbReference>
<organism evidence="11 12">
    <name type="scientific">Oesophagostomum dentatum</name>
    <name type="common">Nodular worm</name>
    <dbReference type="NCBI Taxonomy" id="61180"/>
    <lineage>
        <taxon>Eukaryota</taxon>
        <taxon>Metazoa</taxon>
        <taxon>Ecdysozoa</taxon>
        <taxon>Nematoda</taxon>
        <taxon>Chromadorea</taxon>
        <taxon>Rhabditida</taxon>
        <taxon>Rhabditina</taxon>
        <taxon>Rhabditomorpha</taxon>
        <taxon>Strongyloidea</taxon>
        <taxon>Strongylidae</taxon>
        <taxon>Oesophagostomum</taxon>
    </lineage>
</organism>
<evidence type="ECO:0000259" key="9">
    <source>
        <dbReference type="Pfam" id="PF17917"/>
    </source>
</evidence>
<dbReference type="SUPFAM" id="SSF53098">
    <property type="entry name" value="Ribonuclease H-like"/>
    <property type="match status" value="1"/>
</dbReference>
<dbReference type="GO" id="GO:0042575">
    <property type="term" value="C:DNA polymerase complex"/>
    <property type="evidence" value="ECO:0007669"/>
    <property type="project" value="UniProtKB-ARBA"/>
</dbReference>
<dbReference type="InterPro" id="IPR036397">
    <property type="entry name" value="RNaseH_sf"/>
</dbReference>
<dbReference type="GO" id="GO:0016787">
    <property type="term" value="F:hydrolase activity"/>
    <property type="evidence" value="ECO:0007669"/>
    <property type="project" value="UniProtKB-KW"/>
</dbReference>
<evidence type="ECO:0000256" key="8">
    <source>
        <dbReference type="SAM" id="MobiDB-lite"/>
    </source>
</evidence>
<dbReference type="AlphaFoldDB" id="A0A0B1TNU4"/>
<protein>
    <recommendedName>
        <fullName evidence="1">RNA-directed DNA polymerase</fullName>
        <ecNumber evidence="1">2.7.7.49</ecNumber>
    </recommendedName>
</protein>
<dbReference type="PANTHER" id="PTHR37984">
    <property type="entry name" value="PROTEIN CBG26694"/>
    <property type="match status" value="1"/>
</dbReference>
<evidence type="ECO:0000313" key="12">
    <source>
        <dbReference type="Proteomes" id="UP000053660"/>
    </source>
</evidence>
<feature type="compositionally biased region" description="Basic and acidic residues" evidence="8">
    <location>
        <begin position="272"/>
        <end position="288"/>
    </location>
</feature>
<name>A0A0B1TNU4_OESDE</name>
<dbReference type="Gene3D" id="3.10.20.370">
    <property type="match status" value="1"/>
</dbReference>
<keyword evidence="3" id="KW-0548">Nucleotidyltransferase</keyword>
<reference evidence="11 12" key="1">
    <citation type="submission" date="2014-03" db="EMBL/GenBank/DDBJ databases">
        <title>Draft genome of the hookworm Oesophagostomum dentatum.</title>
        <authorList>
            <person name="Mitreva M."/>
        </authorList>
    </citation>
    <scope>NUCLEOTIDE SEQUENCE [LARGE SCALE GENOMIC DNA]</scope>
    <source>
        <strain evidence="11 12">OD-Hann</strain>
    </source>
</reference>
<sequence>MTAPVLASPRVGQPYEIHTDASAKAIAGTLLQRNPQSDALHPIAFASRCLNKHERNYSIIELEALAIVYSLLQFRPYVFGAKVTVLTDHSPLCSLLHRTDTSGRLAKYQFAIMAYDVEIKYGPDSIASQPIAHHHENVLDGGHLGIAKTLAKLRSKYYWKNMASDVKKYVNACEMCQKTKSPTQLLHREELSLYPIPSRPFQRVHSDVIGLLPTCINGNNYILIHTCAFTKYVICSPITDQKAATVAKTFVNDLREIKELLSRNIEIAETEPTGRKGNEKQSTSDRSDNTVSNQSVVNKAQSPQHSPLQYDDKAMFISAAKKASAIAVGP</sequence>
<dbReference type="Gene3D" id="1.10.340.70">
    <property type="match status" value="1"/>
</dbReference>
<evidence type="ECO:0000313" key="11">
    <source>
        <dbReference type="EMBL" id="KHJ99188.1"/>
    </source>
</evidence>
<keyword evidence="7" id="KW-0695">RNA-directed DNA polymerase</keyword>
<dbReference type="Pfam" id="PF17917">
    <property type="entry name" value="RT_RNaseH"/>
    <property type="match status" value="1"/>
</dbReference>
<dbReference type="FunFam" id="1.10.340.70:FF:000001">
    <property type="entry name" value="Retrovirus-related Pol polyprotein from transposon gypsy-like Protein"/>
    <property type="match status" value="1"/>
</dbReference>
<evidence type="ECO:0000256" key="2">
    <source>
        <dbReference type="ARBA" id="ARBA00022679"/>
    </source>
</evidence>
<feature type="compositionally biased region" description="Polar residues" evidence="8">
    <location>
        <begin position="289"/>
        <end position="307"/>
    </location>
</feature>
<keyword evidence="5" id="KW-0255">Endonuclease</keyword>
<evidence type="ECO:0000256" key="6">
    <source>
        <dbReference type="ARBA" id="ARBA00022801"/>
    </source>
</evidence>
<dbReference type="EC" id="2.7.7.49" evidence="1"/>
<evidence type="ECO:0000256" key="7">
    <source>
        <dbReference type="ARBA" id="ARBA00022918"/>
    </source>
</evidence>
<evidence type="ECO:0000259" key="10">
    <source>
        <dbReference type="Pfam" id="PF17921"/>
    </source>
</evidence>
<gene>
    <name evidence="11" type="ORF">OESDEN_00821</name>
</gene>
<dbReference type="SUPFAM" id="SSF56672">
    <property type="entry name" value="DNA/RNA polymerases"/>
    <property type="match status" value="1"/>
</dbReference>
<dbReference type="GO" id="GO:0003964">
    <property type="term" value="F:RNA-directed DNA polymerase activity"/>
    <property type="evidence" value="ECO:0007669"/>
    <property type="project" value="UniProtKB-KW"/>
</dbReference>
<feature type="domain" description="Integrase zinc-binding" evidence="10">
    <location>
        <begin position="123"/>
        <end position="181"/>
    </location>
</feature>
<dbReference type="InterPro" id="IPR012337">
    <property type="entry name" value="RNaseH-like_sf"/>
</dbReference>
<dbReference type="InterPro" id="IPR041588">
    <property type="entry name" value="Integrase_H2C2"/>
</dbReference>
<feature type="domain" description="Reverse transcriptase RNase H-like" evidence="9">
    <location>
        <begin position="13"/>
        <end position="115"/>
    </location>
</feature>